<dbReference type="InterPro" id="IPR002347">
    <property type="entry name" value="SDR_fam"/>
</dbReference>
<dbReference type="GO" id="GO:0010304">
    <property type="term" value="P:PSII associated light-harvesting complex II catabolic process"/>
    <property type="evidence" value="ECO:0007669"/>
    <property type="project" value="TreeGrafter"/>
</dbReference>
<dbReference type="GO" id="GO:0015996">
    <property type="term" value="P:chlorophyll catabolic process"/>
    <property type="evidence" value="ECO:0007669"/>
    <property type="project" value="TreeGrafter"/>
</dbReference>
<dbReference type="CDD" id="cd05233">
    <property type="entry name" value="SDR_c"/>
    <property type="match status" value="1"/>
</dbReference>
<sequence length="311" mass="33407">MAREFLLAGDKVVITSRSERTVASAVRELRAEVGAGATVYGVSCDVTSQSSVARLASISTSLLGDVDVWINNAANSGSFKRFTDLTDTQLNEVVRSNLLGSLYCSRAAFRLMAARAARGNGGGHIFNMDGAGADGTATPMYAAYGATKAAIGHLMGSLQAEAASKDLPIGVHTCSPGMVLTNLLLEGATLRNKQVFNILCEHPETAAGFLVPRIRSVVALDKRRQYIQYLTPSRALSRFLTAPLRAGRFFDAEGQPGYLNEYERVMGKGAEDTRRLVEWVRRRDHALVMSYSATMACTYAALVMHAIGTSS</sequence>
<dbReference type="Pfam" id="PF00106">
    <property type="entry name" value="adh_short"/>
    <property type="match status" value="1"/>
</dbReference>
<gene>
    <name evidence="1" type="ORF">TCHU04912_LOCUS17215</name>
</gene>
<dbReference type="PANTHER" id="PTHR24314">
    <property type="entry name" value="NON-SPECIFIC LIPID TRANSFER PROTEIN-RELATED"/>
    <property type="match status" value="1"/>
</dbReference>
<dbReference type="SUPFAM" id="SSF51735">
    <property type="entry name" value="NAD(P)-binding Rossmann-fold domains"/>
    <property type="match status" value="1"/>
</dbReference>
<dbReference type="InterPro" id="IPR020904">
    <property type="entry name" value="Sc_DH/Rdtase_CS"/>
</dbReference>
<dbReference type="InterPro" id="IPR036291">
    <property type="entry name" value="NAD(P)-bd_dom_sf"/>
</dbReference>
<evidence type="ECO:0000313" key="1">
    <source>
        <dbReference type="EMBL" id="CAD9214975.1"/>
    </source>
</evidence>
<proteinExistence type="predicted"/>
<reference evidence="1" key="1">
    <citation type="submission" date="2021-01" db="EMBL/GenBank/DDBJ databases">
        <authorList>
            <person name="Corre E."/>
            <person name="Pelletier E."/>
            <person name="Niang G."/>
            <person name="Scheremetjew M."/>
            <person name="Finn R."/>
            <person name="Kale V."/>
            <person name="Holt S."/>
            <person name="Cochrane G."/>
            <person name="Meng A."/>
            <person name="Brown T."/>
            <person name="Cohen L."/>
        </authorList>
    </citation>
    <scope>NUCLEOTIDE SEQUENCE</scope>
    <source>
        <strain evidence="1">PLY429</strain>
    </source>
</reference>
<organism evidence="1">
    <name type="scientific">Tetraselmis chuii</name>
    <dbReference type="NCBI Taxonomy" id="63592"/>
    <lineage>
        <taxon>Eukaryota</taxon>
        <taxon>Viridiplantae</taxon>
        <taxon>Chlorophyta</taxon>
        <taxon>core chlorophytes</taxon>
        <taxon>Chlorodendrophyceae</taxon>
        <taxon>Chlorodendrales</taxon>
        <taxon>Chlorodendraceae</taxon>
        <taxon>Tetraselmis</taxon>
    </lineage>
</organism>
<dbReference type="PRINTS" id="PR00081">
    <property type="entry name" value="GDHRDH"/>
</dbReference>
<accession>A0A7S1T0W2</accession>
<dbReference type="AlphaFoldDB" id="A0A7S1T0W2"/>
<dbReference type="PANTHER" id="PTHR24314:SF21">
    <property type="entry name" value="CHLOROPHYLL(IDE) B REDUCTASE NYC1, CHLOROPLASTIC-RELATED"/>
    <property type="match status" value="1"/>
</dbReference>
<evidence type="ECO:0008006" key="2">
    <source>
        <dbReference type="Google" id="ProtNLM"/>
    </source>
</evidence>
<dbReference type="EMBL" id="HBGG01032897">
    <property type="protein sequence ID" value="CAD9214975.1"/>
    <property type="molecule type" value="Transcribed_RNA"/>
</dbReference>
<dbReference type="GO" id="GO:0034256">
    <property type="term" value="F:chlorophyll(ide) b reductase activity"/>
    <property type="evidence" value="ECO:0007669"/>
    <property type="project" value="TreeGrafter"/>
</dbReference>
<dbReference type="Gene3D" id="3.40.50.720">
    <property type="entry name" value="NAD(P)-binding Rossmann-like Domain"/>
    <property type="match status" value="1"/>
</dbReference>
<name>A0A7S1T0W2_9CHLO</name>
<dbReference type="InterPro" id="IPR052625">
    <property type="entry name" value="Chl_b_Red"/>
</dbReference>
<dbReference type="PROSITE" id="PS00061">
    <property type="entry name" value="ADH_SHORT"/>
    <property type="match status" value="1"/>
</dbReference>
<protein>
    <recommendedName>
        <fullName evidence="2">Chlorophyll(Ide) b reductase</fullName>
    </recommendedName>
</protein>